<accession>A0A4S2F7T5</accession>
<evidence type="ECO:0000313" key="2">
    <source>
        <dbReference type="Proteomes" id="UP000310263"/>
    </source>
</evidence>
<comment type="caution">
    <text evidence="1">The sequence shown here is derived from an EMBL/GenBank/DDBJ whole genome shotgun (WGS) entry which is preliminary data.</text>
</comment>
<name>A0A4S2F7T5_9ACTN</name>
<organism evidence="1 2">
    <name type="scientific">Muricaecibacterium torontonense</name>
    <dbReference type="NCBI Taxonomy" id="3032871"/>
    <lineage>
        <taxon>Bacteria</taxon>
        <taxon>Bacillati</taxon>
        <taxon>Actinomycetota</taxon>
        <taxon>Coriobacteriia</taxon>
        <taxon>Coriobacteriales</taxon>
        <taxon>Atopobiaceae</taxon>
        <taxon>Muricaecibacterium</taxon>
    </lineage>
</organism>
<dbReference type="Proteomes" id="UP000310263">
    <property type="component" value="Unassembled WGS sequence"/>
</dbReference>
<sequence>MNWDVDAGQRPFFGCLNLEGYFHTGTLTEGVLAEALSPQMKAAESSRYILMAGGLDEKGDLWSLRGQDVEERQRLRLLSTFLPYISFGTRLLSTIEYETNSVSLGDVILKYKVTQILGKIGLLST</sequence>
<proteinExistence type="predicted"/>
<dbReference type="AlphaFoldDB" id="A0A4S2F7T5"/>
<gene>
    <name evidence="1" type="ORF">E5334_02855</name>
</gene>
<protein>
    <submittedName>
        <fullName evidence="1">Uncharacterized protein</fullName>
    </submittedName>
</protein>
<keyword evidence="2" id="KW-1185">Reference proteome</keyword>
<reference evidence="1 2" key="1">
    <citation type="submission" date="2019-04" db="EMBL/GenBank/DDBJ databases">
        <title>Microbes associate with the intestines of laboratory mice.</title>
        <authorList>
            <person name="Navarre W."/>
            <person name="Wong E."/>
            <person name="Huang K."/>
            <person name="Tropini C."/>
            <person name="Ng K."/>
            <person name="Yu B."/>
        </authorList>
    </citation>
    <scope>NUCLEOTIDE SEQUENCE [LARGE SCALE GENOMIC DNA]</scope>
    <source>
        <strain evidence="1 2">NM07_P-09</strain>
    </source>
</reference>
<dbReference type="EMBL" id="SRYE01000001">
    <property type="protein sequence ID" value="TGY63451.1"/>
    <property type="molecule type" value="Genomic_DNA"/>
</dbReference>
<evidence type="ECO:0000313" key="1">
    <source>
        <dbReference type="EMBL" id="TGY63451.1"/>
    </source>
</evidence>